<protein>
    <recommendedName>
        <fullName evidence="1">DUF8202 domain-containing protein</fullName>
    </recommendedName>
</protein>
<feature type="domain" description="DUF8202" evidence="1">
    <location>
        <begin position="582"/>
        <end position="774"/>
    </location>
</feature>
<dbReference type="EMBL" id="LRPB01000023">
    <property type="protein sequence ID" value="KYG84030.1"/>
    <property type="molecule type" value="Genomic_DNA"/>
</dbReference>
<dbReference type="Gene3D" id="2.60.120.200">
    <property type="match status" value="1"/>
</dbReference>
<feature type="domain" description="DUF8202" evidence="1">
    <location>
        <begin position="1465"/>
        <end position="1655"/>
    </location>
</feature>
<feature type="domain" description="DUF8202" evidence="1">
    <location>
        <begin position="1022"/>
        <end position="1218"/>
    </location>
</feature>
<organism evidence="2 3">
    <name type="scientific">Roseivirga seohaensis</name>
    <dbReference type="NCBI Taxonomy" id="1914963"/>
    <lineage>
        <taxon>Bacteria</taxon>
        <taxon>Pseudomonadati</taxon>
        <taxon>Bacteroidota</taxon>
        <taxon>Cytophagia</taxon>
        <taxon>Cytophagales</taxon>
        <taxon>Roseivirgaceae</taxon>
        <taxon>Roseivirga</taxon>
    </lineage>
</organism>
<dbReference type="InterPro" id="IPR013783">
    <property type="entry name" value="Ig-like_fold"/>
</dbReference>
<dbReference type="SUPFAM" id="SSF49899">
    <property type="entry name" value="Concanavalin A-like lectins/glucanases"/>
    <property type="match status" value="2"/>
</dbReference>
<dbReference type="Proteomes" id="UP000075663">
    <property type="component" value="Unassembled WGS sequence"/>
</dbReference>
<dbReference type="Pfam" id="PF26628">
    <property type="entry name" value="DUF8202"/>
    <property type="match status" value="3"/>
</dbReference>
<comment type="caution">
    <text evidence="2">The sequence shown here is derived from an EMBL/GenBank/DDBJ whole genome shotgun (WGS) entry which is preliminary data.</text>
</comment>
<dbReference type="GO" id="GO:0004553">
    <property type="term" value="F:hydrolase activity, hydrolyzing O-glycosyl compounds"/>
    <property type="evidence" value="ECO:0007669"/>
    <property type="project" value="UniProtKB-ARBA"/>
</dbReference>
<evidence type="ECO:0000313" key="2">
    <source>
        <dbReference type="EMBL" id="KYG84030.1"/>
    </source>
</evidence>
<evidence type="ECO:0000259" key="1">
    <source>
        <dbReference type="Pfam" id="PF26628"/>
    </source>
</evidence>
<accession>A0A150XZ23</accession>
<dbReference type="Gene3D" id="2.60.40.10">
    <property type="entry name" value="Immunoglobulins"/>
    <property type="match status" value="1"/>
</dbReference>
<dbReference type="STRING" id="1914963.AWW67_02635"/>
<evidence type="ECO:0000313" key="3">
    <source>
        <dbReference type="Proteomes" id="UP000075663"/>
    </source>
</evidence>
<dbReference type="GO" id="GO:0005975">
    <property type="term" value="P:carbohydrate metabolic process"/>
    <property type="evidence" value="ECO:0007669"/>
    <property type="project" value="UniProtKB-ARBA"/>
</dbReference>
<proteinExistence type="predicted"/>
<reference evidence="2 3" key="1">
    <citation type="submission" date="2016-01" db="EMBL/GenBank/DDBJ databases">
        <title>Genome sequencing of Roseivirga seohaensis SW-152.</title>
        <authorList>
            <person name="Selvaratnam C."/>
            <person name="Thevarajoo S."/>
            <person name="Goh K.M."/>
            <person name="Ee R."/>
            <person name="Chan K.-G."/>
            <person name="Chong C.S."/>
        </authorList>
    </citation>
    <scope>NUCLEOTIDE SEQUENCE [LARGE SCALE GENOMIC DNA]</scope>
    <source>
        <strain evidence="2 3">SW-152</strain>
    </source>
</reference>
<sequence length="1858" mass="197631">MLLLCFINTALLGQSHITSINYASPLPTSVPSTVSVTSPSDAINDIQPSLPYDLYYGTGDNLKIKSYTVGGKLYDNFVLPDTLVIKRTDNQAYINVWYTLGSIVDPSFSPLTPGELELDADEVEDADALYQSGVLNAGYDNIMVNEDDEGLNTIQAQVERLDVIWFTGLVTCEPDSAVFPIIERGGNDEIKIAAILSLDVNGEPASYGSMIDIEDSDWPDPTNSGTGGGRSFDNFLILRRQDTGLDPTPIINIGTFFGQSAQSLQGVAVSFSELGIAANTVIYGFSIFAFDTNDTDHDLTDIFTFPTDTKASDSGLDLVAGLSAGVSSDNCLTPGTGPGGYKAALTTWLKANVGVTTATDGSTVTDWQDQWIGNHDATTGVAAPTYRSTTSNINFNPTVDFTTGSTSLTIANNLAFNTGGPYTKKGINLAFRTSTSDINTRQVLYEQGGNDRGITVYIRDGKLHLSSWNRTSDGSGSPWNTTANVATIATATLSENTEYIVTLEFSGNTSSTGTVTGYLNGQSFATLNNVGLLYSDTDGIEFGASDGASRYDNGSSSSANSYYGEISELIYCNEPGAFLISQRNRIESYLAVKYGITLDQSTPINYVNSQGDIVFNTTLNASLGGYLEYNKDIAGIARDDNSEFEQVKSRSENMGSVVTIDHGGSFPNNNSWLIWGNDSGDKDDDETTDVPPLITRRVERVWRVGETGETGINSVSFDVTDFTFNGGAPSESDYSLLIASNSSGGVFTSSQIITGGTLSGNTITFSGVNFENGQYFTLGTGFISCGPGNVTTNLTLWLRADNGPNTTVNGADVTTWGDFSGGNDATGASNYPNYVTNAINFNPAVNFDDANTEGLNGTAGFYTTAYYLVIKPDVTQTSGSSSDVIVGFQTPTATNNIGGFGTGSMTPDISSEIFTNLVGGGGGTRSASGVSSGGYPDGNVAAGKSILVGVRNNAGNSETNIFINGIKRDNLKRTPFLTSSNVYYRLGGFALPNTFNVTTSNFDGQIAELISFSVRPDDTNEHLRIQSYLAIKYGITLDQSTGQNYLNSSSSVIWNATDNASYKNDIAGIGRDDDSCFEQKQSKSVNNDAIVTIGLGGIAADNKSNLNSFSADESFLVWGNDNADKEQSNAVNATNDGSPDVPTGVTERMRRVWRVDETGTVGNTTVSFDLTGLGYSSSAADFKLIRSASSTMASGTTVGGGTFNGNVLTFENVDFADGDYFTLGTAIELCGPGGVTSGLALWLKANNGPDAVVNDATVNTWTDKSTADNDGALTPNGVSPVLPKLKTATFNFNPVVRFSDPGNSDLAYISTDNGNVVSDDMTLATVFSTTQNGGNTGNFEDSPVLMSSGVSGGTADYALGLADNGAVHFNAANNSGRTAYSTAKYNNGIPHIAMGTRVKAASGTVKLYVDAANVGSGTSDNVSLNGGTAMGIGNNGAIADYTINSQLQGNIAEVLAYSRVLTANERVRVDSYLALKYGITRAGDTGEKDYLASDSGVVWDWTEQPTYNYNISGLARDDNSCFLQETSKSSNAGTIVKMASVSPIGDDDSFSIWGSENKPLTGTKADGNTEFNTSQVKSRLFREWYVQETGTVGQVDLTFDLFSIGGPSGVGTNNLNLVRLMLDADGDFTSGVTLQAPTSIDAVKKTVTFRVDLTDTQFFTLGATEKYALPITLISFDAKNINNESVQLNWTTASEEGNAYYTIERSANGKDFTAIGVLNGAGNSDEILNYTYTDSEPLSGTSYYRLKQTDFNGEFEYSEVKRVLLNKAQLEINTAFSVFPNPVVFGEKFKLAYRVAEDQEIELQVVTSSGVVVSSSNFEIKAASGHIELDSKDLPKGLNMIRIIDRDRKVVTIKMLVR</sequence>
<dbReference type="InterPro" id="IPR013320">
    <property type="entry name" value="ConA-like_dom_sf"/>
</dbReference>
<gene>
    <name evidence="2" type="ORF">AWW67_02635</name>
</gene>
<dbReference type="InterPro" id="IPR058515">
    <property type="entry name" value="DUF8202"/>
</dbReference>
<name>A0A150XZ23_9BACT</name>